<proteinExistence type="predicted"/>
<protein>
    <submittedName>
        <fullName evidence="1">Uncharacterized protein</fullName>
    </submittedName>
</protein>
<keyword evidence="2" id="KW-1185">Reference proteome</keyword>
<dbReference type="KEGG" id="sfc:Spiaf_0185"/>
<dbReference type="STRING" id="889378.Spiaf_0185"/>
<reference evidence="2" key="1">
    <citation type="journal article" date="2013" name="Stand. Genomic Sci.">
        <title>Complete genome sequence of the halophilic bacterium Spirochaeta africana type strain (Z-7692(T)) from the alkaline Lake Magadi in the East African Rift.</title>
        <authorList>
            <person name="Liolos K."/>
            <person name="Abt B."/>
            <person name="Scheuner C."/>
            <person name="Teshima H."/>
            <person name="Held B."/>
            <person name="Lapidus A."/>
            <person name="Nolan M."/>
            <person name="Lucas S."/>
            <person name="Deshpande S."/>
            <person name="Cheng J.F."/>
            <person name="Tapia R."/>
            <person name="Goodwin L.A."/>
            <person name="Pitluck S."/>
            <person name="Pagani I."/>
            <person name="Ivanova N."/>
            <person name="Mavromatis K."/>
            <person name="Mikhailova N."/>
            <person name="Huntemann M."/>
            <person name="Pati A."/>
            <person name="Chen A."/>
            <person name="Palaniappan K."/>
            <person name="Land M."/>
            <person name="Rohde M."/>
            <person name="Tindall B.J."/>
            <person name="Detter J.C."/>
            <person name="Goker M."/>
            <person name="Bristow J."/>
            <person name="Eisen J.A."/>
            <person name="Markowitz V."/>
            <person name="Hugenholtz P."/>
            <person name="Woyke T."/>
            <person name="Klenk H.P."/>
            <person name="Kyrpides N.C."/>
        </authorList>
    </citation>
    <scope>NUCLEOTIDE SEQUENCE</scope>
    <source>
        <strain evidence="2">ATCC 700263 / DSM 8902 / Z-7692</strain>
    </source>
</reference>
<dbReference type="RefSeq" id="WP_014454292.1">
    <property type="nucleotide sequence ID" value="NC_017098.1"/>
</dbReference>
<evidence type="ECO:0000313" key="2">
    <source>
        <dbReference type="Proteomes" id="UP000007383"/>
    </source>
</evidence>
<dbReference type="OrthoDB" id="5289878at2"/>
<name>H9UFK1_SPIAZ</name>
<dbReference type="PATRIC" id="fig|889378.3.peg.188"/>
<gene>
    <name evidence="1" type="ordered locus">Spiaf_0185</name>
</gene>
<dbReference type="AlphaFoldDB" id="H9UFK1"/>
<evidence type="ECO:0000313" key="1">
    <source>
        <dbReference type="EMBL" id="AFG36294.1"/>
    </source>
</evidence>
<accession>H9UFK1</accession>
<dbReference type="EMBL" id="CP003282">
    <property type="protein sequence ID" value="AFG36294.1"/>
    <property type="molecule type" value="Genomic_DNA"/>
</dbReference>
<dbReference type="HOGENOM" id="CLU_683162_0_0_12"/>
<sequence>MRYRNRWMRGWLLMAVVPMLPVPTVIGQEYQLQGDLDMGVVLLREPVSGDRMLAGQAQLQLEHRLYYDWGEAGVRHSATILGSPAGAADAAAFGGGNGVPDEAGAFGLLPGTSEQPLHRLHQASLVLWPSDYLTLQAGRFSLPWGVGVAFHPGDAIHPARTPEGDMPGFDGVAAVWTVSPDLVAAGALRVDTAYGITGQWYRELRWAGQISGYWRELEVAAGVVYQPGVLMRSSLGMSLPTGGLVLHVEAAGELIGQEQVGTTDDNELLDGSSAGFGFGLPDLVGQRPGWAGAAGGSWSGYAGSHAVTAVTEYLYLSAPPAGFGQHGLYGQIVWEFDRRLSAEQSLLADLEGRNMLLLSTVTLGRWDALELQIGSVAAVDSLLPVVSDNWQLEALRLSARVYF</sequence>
<dbReference type="Proteomes" id="UP000007383">
    <property type="component" value="Chromosome"/>
</dbReference>
<organism evidence="1 2">
    <name type="scientific">Spirochaeta africana (strain ATCC 700263 / DSM 8902 / Z-7692)</name>
    <dbReference type="NCBI Taxonomy" id="889378"/>
    <lineage>
        <taxon>Bacteria</taxon>
        <taxon>Pseudomonadati</taxon>
        <taxon>Spirochaetota</taxon>
        <taxon>Spirochaetia</taxon>
        <taxon>Spirochaetales</taxon>
        <taxon>Spirochaetaceae</taxon>
        <taxon>Spirochaeta</taxon>
    </lineage>
</organism>